<dbReference type="GO" id="GO:0022857">
    <property type="term" value="F:transmembrane transporter activity"/>
    <property type="evidence" value="ECO:0007669"/>
    <property type="project" value="TreeGrafter"/>
</dbReference>
<keyword evidence="5 7" id="KW-0472">Membrane</keyword>
<dbReference type="Proteomes" id="UP000320390">
    <property type="component" value="Chromosome"/>
</dbReference>
<dbReference type="GO" id="GO:0005524">
    <property type="term" value="F:ATP binding"/>
    <property type="evidence" value="ECO:0007669"/>
    <property type="project" value="UniProtKB-KW"/>
</dbReference>
<keyword evidence="11" id="KW-1185">Reference proteome</keyword>
<evidence type="ECO:0000256" key="3">
    <source>
        <dbReference type="ARBA" id="ARBA00022692"/>
    </source>
</evidence>
<dbReference type="InterPro" id="IPR003838">
    <property type="entry name" value="ABC3_permease_C"/>
</dbReference>
<organism evidence="10 11">
    <name type="scientific">Saltatorellus ferox</name>
    <dbReference type="NCBI Taxonomy" id="2528018"/>
    <lineage>
        <taxon>Bacteria</taxon>
        <taxon>Pseudomonadati</taxon>
        <taxon>Planctomycetota</taxon>
        <taxon>Planctomycetia</taxon>
        <taxon>Planctomycetia incertae sedis</taxon>
        <taxon>Saltatorellus</taxon>
    </lineage>
</organism>
<evidence type="ECO:0000313" key="11">
    <source>
        <dbReference type="Proteomes" id="UP000320390"/>
    </source>
</evidence>
<dbReference type="GO" id="GO:0016787">
    <property type="term" value="F:hydrolase activity"/>
    <property type="evidence" value="ECO:0007669"/>
    <property type="project" value="UniProtKB-KW"/>
</dbReference>
<accession>A0A518EW82</accession>
<evidence type="ECO:0000259" key="9">
    <source>
        <dbReference type="Pfam" id="PF12704"/>
    </source>
</evidence>
<evidence type="ECO:0000256" key="2">
    <source>
        <dbReference type="ARBA" id="ARBA00022475"/>
    </source>
</evidence>
<evidence type="ECO:0000256" key="6">
    <source>
        <dbReference type="ARBA" id="ARBA00038076"/>
    </source>
</evidence>
<dbReference type="PANTHER" id="PTHR30572">
    <property type="entry name" value="MEMBRANE COMPONENT OF TRANSPORTER-RELATED"/>
    <property type="match status" value="1"/>
</dbReference>
<dbReference type="PANTHER" id="PTHR30572:SF4">
    <property type="entry name" value="ABC TRANSPORTER PERMEASE YTRF"/>
    <property type="match status" value="1"/>
</dbReference>
<evidence type="ECO:0000313" key="10">
    <source>
        <dbReference type="EMBL" id="QDV08343.1"/>
    </source>
</evidence>
<feature type="domain" description="ABC3 transporter permease C-terminal" evidence="8">
    <location>
        <begin position="305"/>
        <end position="418"/>
    </location>
</feature>
<dbReference type="GO" id="GO:0005886">
    <property type="term" value="C:plasma membrane"/>
    <property type="evidence" value="ECO:0007669"/>
    <property type="project" value="UniProtKB-SubCell"/>
</dbReference>
<dbReference type="EMBL" id="CP036434">
    <property type="protein sequence ID" value="QDV08343.1"/>
    <property type="molecule type" value="Genomic_DNA"/>
</dbReference>
<dbReference type="Pfam" id="PF12704">
    <property type="entry name" value="MacB_PCD"/>
    <property type="match status" value="1"/>
</dbReference>
<dbReference type="RefSeq" id="WP_145200827.1">
    <property type="nucleotide sequence ID" value="NZ_CP036434.1"/>
</dbReference>
<keyword evidence="10" id="KW-0067">ATP-binding</keyword>
<keyword evidence="2" id="KW-1003">Cell membrane</keyword>
<keyword evidence="10" id="KW-0547">Nucleotide-binding</keyword>
<dbReference type="InterPro" id="IPR050250">
    <property type="entry name" value="Macrolide_Exporter_MacB"/>
</dbReference>
<comment type="similarity">
    <text evidence="6">Belongs to the ABC-4 integral membrane protein family.</text>
</comment>
<feature type="transmembrane region" description="Helical" evidence="7">
    <location>
        <begin position="298"/>
        <end position="325"/>
    </location>
</feature>
<dbReference type="EC" id="3.6.3.-" evidence="10"/>
<feature type="transmembrane region" description="Helical" evidence="7">
    <location>
        <begin position="346"/>
        <end position="372"/>
    </location>
</feature>
<sequence length="425" mass="46741">MSKRQSSFFRAVRLGVSSLLLHKLRSFLTTLGVLFGVASVIAMLAVGEGASAEAQEQIRKLGSRNVILRSVKPQEQGDSDAEMRVLSYGLTRDDFDRIADTFPGVRRAVPMLQTPAEVRYSDNVCRPRVLCTPPSYKEVTQRELFSGRFLSSQDEESRGLVCVLSYEVARFLFPFETALEKRVKVGEHYMECVGVLGSRTPVGSVLLDPNSEAGGEVFMPISTGRAFFGERQTQIRSGSMDVQEVQLHEIVVEAKRDIDVLPIARACRAMLSRDHDDKDYEVIVPQELLEQAKETKRIFNVVLGSIAGISLLVGGIGIMNVMLATVTERTREIGIRRALGAKRKHIVTQFLVETMVLSGAGGLLGVGIGLLIPWIVERTAELETIVNPSAPVLAFGISVLVGIVFGLYPAWRAANMDPVEALRHE</sequence>
<protein>
    <submittedName>
        <fullName evidence="10">Macrolide export ATP-binding/permease protein MacB</fullName>
        <ecNumber evidence="10">3.6.3.-</ecNumber>
    </submittedName>
</protein>
<feature type="domain" description="MacB-like periplasmic core" evidence="9">
    <location>
        <begin position="26"/>
        <end position="260"/>
    </location>
</feature>
<evidence type="ECO:0000256" key="5">
    <source>
        <dbReference type="ARBA" id="ARBA00023136"/>
    </source>
</evidence>
<feature type="transmembrane region" description="Helical" evidence="7">
    <location>
        <begin position="392"/>
        <end position="411"/>
    </location>
</feature>
<proteinExistence type="inferred from homology"/>
<keyword evidence="4 7" id="KW-1133">Transmembrane helix</keyword>
<gene>
    <name evidence="10" type="primary">macB_6</name>
    <name evidence="10" type="ORF">Poly30_38810</name>
</gene>
<evidence type="ECO:0000256" key="1">
    <source>
        <dbReference type="ARBA" id="ARBA00004651"/>
    </source>
</evidence>
<dbReference type="OrthoDB" id="9770099at2"/>
<dbReference type="Pfam" id="PF02687">
    <property type="entry name" value="FtsX"/>
    <property type="match status" value="1"/>
</dbReference>
<comment type="subcellular location">
    <subcellularLocation>
        <location evidence="1">Cell membrane</location>
        <topology evidence="1">Multi-pass membrane protein</topology>
    </subcellularLocation>
</comment>
<evidence type="ECO:0000256" key="7">
    <source>
        <dbReference type="SAM" id="Phobius"/>
    </source>
</evidence>
<keyword evidence="3 7" id="KW-0812">Transmembrane</keyword>
<keyword evidence="10" id="KW-0378">Hydrolase</keyword>
<evidence type="ECO:0000256" key="4">
    <source>
        <dbReference type="ARBA" id="ARBA00022989"/>
    </source>
</evidence>
<dbReference type="InterPro" id="IPR025857">
    <property type="entry name" value="MacB_PCD"/>
</dbReference>
<evidence type="ECO:0000259" key="8">
    <source>
        <dbReference type="Pfam" id="PF02687"/>
    </source>
</evidence>
<name>A0A518EW82_9BACT</name>
<reference evidence="10 11" key="1">
    <citation type="submission" date="2019-02" db="EMBL/GenBank/DDBJ databases">
        <title>Deep-cultivation of Planctomycetes and their phenomic and genomic characterization uncovers novel biology.</title>
        <authorList>
            <person name="Wiegand S."/>
            <person name="Jogler M."/>
            <person name="Boedeker C."/>
            <person name="Pinto D."/>
            <person name="Vollmers J."/>
            <person name="Rivas-Marin E."/>
            <person name="Kohn T."/>
            <person name="Peeters S.H."/>
            <person name="Heuer A."/>
            <person name="Rast P."/>
            <person name="Oberbeckmann S."/>
            <person name="Bunk B."/>
            <person name="Jeske O."/>
            <person name="Meyerdierks A."/>
            <person name="Storesund J.E."/>
            <person name="Kallscheuer N."/>
            <person name="Luecker S."/>
            <person name="Lage O.M."/>
            <person name="Pohl T."/>
            <person name="Merkel B.J."/>
            <person name="Hornburger P."/>
            <person name="Mueller R.-W."/>
            <person name="Bruemmer F."/>
            <person name="Labrenz M."/>
            <person name="Spormann A.M."/>
            <person name="Op den Camp H."/>
            <person name="Overmann J."/>
            <person name="Amann R."/>
            <person name="Jetten M.S.M."/>
            <person name="Mascher T."/>
            <person name="Medema M.H."/>
            <person name="Devos D.P."/>
            <person name="Kaster A.-K."/>
            <person name="Ovreas L."/>
            <person name="Rohde M."/>
            <person name="Galperin M.Y."/>
            <person name="Jogler C."/>
        </authorList>
    </citation>
    <scope>NUCLEOTIDE SEQUENCE [LARGE SCALE GENOMIC DNA]</scope>
    <source>
        <strain evidence="10 11">Poly30</strain>
    </source>
</reference>
<dbReference type="AlphaFoldDB" id="A0A518EW82"/>